<keyword evidence="3" id="KW-0472">Membrane</keyword>
<accession>A0A0H5DPN3</accession>
<feature type="transmembrane region" description="Helical" evidence="3">
    <location>
        <begin position="67"/>
        <end position="89"/>
    </location>
</feature>
<name>A0A0H5DPN3_9BACT</name>
<feature type="compositionally biased region" description="Basic and acidic residues" evidence="2">
    <location>
        <begin position="320"/>
        <end position="330"/>
    </location>
</feature>
<keyword evidence="3" id="KW-1133">Transmembrane helix</keyword>
<evidence type="ECO:0000313" key="5">
    <source>
        <dbReference type="Proteomes" id="UP000220251"/>
    </source>
</evidence>
<feature type="compositionally biased region" description="Basic and acidic residues" evidence="2">
    <location>
        <begin position="165"/>
        <end position="180"/>
    </location>
</feature>
<feature type="compositionally biased region" description="Basic residues" evidence="2">
    <location>
        <begin position="153"/>
        <end position="164"/>
    </location>
</feature>
<feature type="coiled-coil region" evidence="1">
    <location>
        <begin position="257"/>
        <end position="284"/>
    </location>
</feature>
<feature type="region of interest" description="Disordered" evidence="2">
    <location>
        <begin position="309"/>
        <end position="335"/>
    </location>
</feature>
<protein>
    <submittedName>
        <fullName evidence="4">Putative membrane protein</fullName>
    </submittedName>
</protein>
<dbReference type="AlphaFoldDB" id="A0A0H5DPN3"/>
<evidence type="ECO:0000313" key="4">
    <source>
        <dbReference type="EMBL" id="CRX37444.1"/>
    </source>
</evidence>
<keyword evidence="3" id="KW-0812">Transmembrane</keyword>
<dbReference type="Proteomes" id="UP000220251">
    <property type="component" value="Unassembled WGS sequence"/>
</dbReference>
<dbReference type="EMBL" id="CWGJ01000001">
    <property type="protein sequence ID" value="CRX37444.1"/>
    <property type="molecule type" value="Genomic_DNA"/>
</dbReference>
<proteinExistence type="predicted"/>
<evidence type="ECO:0000256" key="1">
    <source>
        <dbReference type="SAM" id="Coils"/>
    </source>
</evidence>
<evidence type="ECO:0000256" key="2">
    <source>
        <dbReference type="SAM" id="MobiDB-lite"/>
    </source>
</evidence>
<reference evidence="5" key="1">
    <citation type="submission" date="2015-06" db="EMBL/GenBank/DDBJ databases">
        <authorList>
            <person name="Bertelli C."/>
        </authorList>
    </citation>
    <scope>NUCLEOTIDE SEQUENCE [LARGE SCALE GENOMIC DNA]</scope>
    <source>
        <strain evidence="5">CRIB-30</strain>
    </source>
</reference>
<evidence type="ECO:0000256" key="3">
    <source>
        <dbReference type="SAM" id="Phobius"/>
    </source>
</evidence>
<keyword evidence="5" id="KW-1185">Reference proteome</keyword>
<feature type="compositionally biased region" description="Basic and acidic residues" evidence="2">
    <location>
        <begin position="141"/>
        <end position="152"/>
    </location>
</feature>
<keyword evidence="1" id="KW-0175">Coiled coil</keyword>
<sequence>MTQERELTRCESFGLAQGLTKTLDAWDQSQNHPVIGKVGARVIGVMVTPVASVIDAIAHLILFGSKLVVATVLLPYNFIATLFIPSIALPKDLEISSSLVHLTRTAESVIGIVTLPVMCIFDPGRASLIANHKNYTQDNGKPAEKTPPEVKDRKKLVNPKKRKRSDGAKPESSRKAAKAETKEDLKALLAEVEKNSEVLTKKLGTEKVDPVSDFSFGFETKPITAGAATEFFMEHSLDSLAPMQDEQEFFALDMEAYQQKSLNLDSMLDELDALAEEIEAYKKSQFSFSLDSILDDELVFEQEETVANTQLAESMEETPEPPKPKSDFKFEPNPGPLPKPKKLNVQEGDFSLLAANLKQKSNLADKLKAAKSKPGLSELVPHAVKQVKPMIESNKSEVAGALKVTEQQLAKEHEEKVKNLKPVYGSVMEELMAKSEEFLAKSKKAHEQLQQSQVVVKPAEVVFSDLSVKARMKLMQEMGSDIGVINEFLATLTKDDAELLYGSNSGKAEVNDLEVNDLDEVELYSSFDFTMGSLEESTYVTSSPSMANVEVEQIAFNAPALFMEEGDAIVKWVAELNWQTNGLELEQKRQEMLNMLSSVRRYNKEWNLNSSLPSPYALAEQRLYQLARFIELDRDAQLSGYQGTDISAISVFGDADAEGLTGLSVLHVLEEVADCLITINLMDKEVQENPDDWSTGLNARRYIKANEALHRIQTLAFENKLGTRLAGFLMEAEDAVKLITDMTVEEILELPLAPREELEPGSILPFSQGVKGELEMIRQQVKEGLINHSEALMRMKTLYSLWKSQGADLEEGVEDFEEALCKADKAHYLQGSLAGSQAVKEGLKALRVIRSAAFEMKFRTFETLDAEHQERMRVSEKAMDKLKAIVALDDAEADALEAIFQEAYAYSQMGYADQAFVADITIDEVFVDLENETKELSGKVKASDRGVILSLYERIVGYRAQWEFEDRVLSSFKAS</sequence>
<gene>
    <name evidence="4" type="ORF">ELAC_0081</name>
</gene>
<feature type="region of interest" description="Disordered" evidence="2">
    <location>
        <begin position="133"/>
        <end position="180"/>
    </location>
</feature>
<dbReference type="RefSeq" id="WP_098037298.1">
    <property type="nucleotide sequence ID" value="NZ_CWGJ01000001.1"/>
</dbReference>
<organism evidence="4 5">
    <name type="scientific">Estrella lausannensis</name>
    <dbReference type="NCBI Taxonomy" id="483423"/>
    <lineage>
        <taxon>Bacteria</taxon>
        <taxon>Pseudomonadati</taxon>
        <taxon>Chlamydiota</taxon>
        <taxon>Chlamydiia</taxon>
        <taxon>Parachlamydiales</taxon>
        <taxon>Candidatus Criblamydiaceae</taxon>
        <taxon>Estrella</taxon>
    </lineage>
</organism>